<evidence type="ECO:0000256" key="1">
    <source>
        <dbReference type="SAM" id="Phobius"/>
    </source>
</evidence>
<organism evidence="2 3">
    <name type="scientific">Candidatus Collierbacteria bacterium GW2011_GWF1_44_12</name>
    <dbReference type="NCBI Taxonomy" id="1618402"/>
    <lineage>
        <taxon>Bacteria</taxon>
        <taxon>Candidatus Collieribacteriota</taxon>
    </lineage>
</organism>
<reference evidence="2 3" key="1">
    <citation type="journal article" date="2015" name="Nature">
        <title>rRNA introns, odd ribosomes, and small enigmatic genomes across a large radiation of phyla.</title>
        <authorList>
            <person name="Brown C.T."/>
            <person name="Hug L.A."/>
            <person name="Thomas B.C."/>
            <person name="Sharon I."/>
            <person name="Castelle C.J."/>
            <person name="Singh A."/>
            <person name="Wilkins M.J."/>
            <person name="Williams K.H."/>
            <person name="Banfield J.F."/>
        </authorList>
    </citation>
    <scope>NUCLEOTIDE SEQUENCE [LARGE SCALE GENOMIC DNA]</scope>
</reference>
<evidence type="ECO:0000313" key="2">
    <source>
        <dbReference type="EMBL" id="KKT38038.1"/>
    </source>
</evidence>
<evidence type="ECO:0000313" key="3">
    <source>
        <dbReference type="Proteomes" id="UP000034097"/>
    </source>
</evidence>
<proteinExistence type="predicted"/>
<gene>
    <name evidence="2" type="ORF">UW26_C0021G0005</name>
</gene>
<dbReference type="EMBL" id="LCHQ01000021">
    <property type="protein sequence ID" value="KKT38038.1"/>
    <property type="molecule type" value="Genomic_DNA"/>
</dbReference>
<comment type="caution">
    <text evidence="2">The sequence shown here is derived from an EMBL/GenBank/DDBJ whole genome shotgun (WGS) entry which is preliminary data.</text>
</comment>
<sequence length="130" mass="14314">MAKKEQQPSSEGQSPKTKEFIKKNWPVALAIAGAAGAIGASVWLTARFLREKKEREEKVDTALKLIEREVEEMSDPTAIILETGSYLSRVGGRETVEAAEELARNIDDPEAKDALEVLGNVSSIESHHRK</sequence>
<keyword evidence="1" id="KW-1133">Transmembrane helix</keyword>
<dbReference type="AlphaFoldDB" id="A0A0G1GUZ3"/>
<accession>A0A0G1GUZ3</accession>
<name>A0A0G1GUZ3_9BACT</name>
<feature type="transmembrane region" description="Helical" evidence="1">
    <location>
        <begin position="25"/>
        <end position="46"/>
    </location>
</feature>
<dbReference type="Proteomes" id="UP000034097">
    <property type="component" value="Unassembled WGS sequence"/>
</dbReference>
<keyword evidence="1" id="KW-0472">Membrane</keyword>
<keyword evidence="1" id="KW-0812">Transmembrane</keyword>
<protein>
    <submittedName>
        <fullName evidence="2">Uncharacterized protein</fullName>
    </submittedName>
</protein>